<dbReference type="InterPro" id="IPR051599">
    <property type="entry name" value="Cell_Envelope_Assoc"/>
</dbReference>
<comment type="caution">
    <text evidence="3">The sequence shown here is derived from an EMBL/GenBank/DDBJ whole genome shotgun (WGS) entry which is preliminary data.</text>
</comment>
<proteinExistence type="predicted"/>
<dbReference type="RefSeq" id="WP_133223167.1">
    <property type="nucleotide sequence ID" value="NZ_SMOA01000379.1"/>
</dbReference>
<keyword evidence="1" id="KW-0472">Membrane</keyword>
<keyword evidence="4" id="KW-1185">Reference proteome</keyword>
<gene>
    <name evidence="3" type="ORF">CKO45_27970</name>
</gene>
<dbReference type="EMBL" id="NRSG01000432">
    <property type="protein sequence ID" value="MBK1662033.1"/>
    <property type="molecule type" value="Genomic_DNA"/>
</dbReference>
<dbReference type="PANTHER" id="PTHR30336:SF4">
    <property type="entry name" value="ENVELOPE BIOGENESIS FACTOR ELYC"/>
    <property type="match status" value="1"/>
</dbReference>
<organism evidence="3 4">
    <name type="scientific">Paracraurococcus ruber</name>
    <dbReference type="NCBI Taxonomy" id="77675"/>
    <lineage>
        <taxon>Bacteria</taxon>
        <taxon>Pseudomonadati</taxon>
        <taxon>Pseudomonadota</taxon>
        <taxon>Alphaproteobacteria</taxon>
        <taxon>Acetobacterales</taxon>
        <taxon>Roseomonadaceae</taxon>
        <taxon>Paracraurococcus</taxon>
    </lineage>
</organism>
<keyword evidence="1" id="KW-1133">Transmembrane helix</keyword>
<evidence type="ECO:0000256" key="1">
    <source>
        <dbReference type="SAM" id="Phobius"/>
    </source>
</evidence>
<name>A0ABS1D586_9PROT</name>
<evidence type="ECO:0000313" key="4">
    <source>
        <dbReference type="Proteomes" id="UP000697995"/>
    </source>
</evidence>
<feature type="transmembrane region" description="Helical" evidence="1">
    <location>
        <begin position="6"/>
        <end position="29"/>
    </location>
</feature>
<sequence length="249" mass="25580">MSLQGLMTNLLLPPLLLALIGLGAGLLAWRGRRKAGALAALAALGLLLLATPFAAGHLTVALEAQVTAGPPSASPGAIVVLGGEMAHGMAGPEVGPLTLERLRSAAALHRRTGLPLLVTGGPLSPGAPPIASLMATSLATDFGTPVRWVEPRARDTRENALFTAALLRGEGIGAALVVSHGWHLPRALAAFERAGLPAGAAPVRAGRRPGGTGSDWVPRPDHLAQSWLALREWAGLLVYRLRDGATTNQ</sequence>
<feature type="transmembrane region" description="Helical" evidence="1">
    <location>
        <begin position="36"/>
        <end position="55"/>
    </location>
</feature>
<dbReference type="Pfam" id="PF02698">
    <property type="entry name" value="DUF218"/>
    <property type="match status" value="1"/>
</dbReference>
<keyword evidence="1" id="KW-0812">Transmembrane</keyword>
<protein>
    <recommendedName>
        <fullName evidence="2">DUF218 domain-containing protein</fullName>
    </recommendedName>
</protein>
<accession>A0ABS1D586</accession>
<dbReference type="InterPro" id="IPR014729">
    <property type="entry name" value="Rossmann-like_a/b/a_fold"/>
</dbReference>
<dbReference type="CDD" id="cd06259">
    <property type="entry name" value="YdcF-like"/>
    <property type="match status" value="1"/>
</dbReference>
<evidence type="ECO:0000313" key="3">
    <source>
        <dbReference type="EMBL" id="MBK1662033.1"/>
    </source>
</evidence>
<dbReference type="Proteomes" id="UP000697995">
    <property type="component" value="Unassembled WGS sequence"/>
</dbReference>
<dbReference type="PANTHER" id="PTHR30336">
    <property type="entry name" value="INNER MEMBRANE PROTEIN, PROBABLE PERMEASE"/>
    <property type="match status" value="1"/>
</dbReference>
<evidence type="ECO:0000259" key="2">
    <source>
        <dbReference type="Pfam" id="PF02698"/>
    </source>
</evidence>
<feature type="domain" description="DUF218" evidence="2">
    <location>
        <begin position="77"/>
        <end position="235"/>
    </location>
</feature>
<dbReference type="InterPro" id="IPR003848">
    <property type="entry name" value="DUF218"/>
</dbReference>
<dbReference type="Gene3D" id="3.40.50.620">
    <property type="entry name" value="HUPs"/>
    <property type="match status" value="1"/>
</dbReference>
<reference evidence="3 4" key="1">
    <citation type="journal article" date="2020" name="Microorganisms">
        <title>Osmotic Adaptation and Compatible Solute Biosynthesis of Phototrophic Bacteria as Revealed from Genome Analyses.</title>
        <authorList>
            <person name="Imhoff J.F."/>
            <person name="Rahn T."/>
            <person name="Kunzel S."/>
            <person name="Keller A."/>
            <person name="Neulinger S.C."/>
        </authorList>
    </citation>
    <scope>NUCLEOTIDE SEQUENCE [LARGE SCALE GENOMIC DNA]</scope>
    <source>
        <strain evidence="3 4">DSM 15382</strain>
    </source>
</reference>